<dbReference type="PANTHER" id="PTHR35811">
    <property type="entry name" value="SLR1870 PROTEIN"/>
    <property type="match status" value="1"/>
</dbReference>
<evidence type="ECO:0000259" key="1">
    <source>
        <dbReference type="Pfam" id="PF01936"/>
    </source>
</evidence>
<dbReference type="AlphaFoldDB" id="A0A975BL84"/>
<gene>
    <name evidence="2" type="ORF">dnm_031890</name>
</gene>
<dbReference type="GO" id="GO:0004540">
    <property type="term" value="F:RNA nuclease activity"/>
    <property type="evidence" value="ECO:0007669"/>
    <property type="project" value="InterPro"/>
</dbReference>
<evidence type="ECO:0000313" key="2">
    <source>
        <dbReference type="EMBL" id="QTA87160.1"/>
    </source>
</evidence>
<name>A0A975BL84_9BACT</name>
<feature type="domain" description="NYN" evidence="1">
    <location>
        <begin position="5"/>
        <end position="156"/>
    </location>
</feature>
<organism evidence="2 3">
    <name type="scientific">Desulfonema magnum</name>
    <dbReference type="NCBI Taxonomy" id="45655"/>
    <lineage>
        <taxon>Bacteria</taxon>
        <taxon>Pseudomonadati</taxon>
        <taxon>Thermodesulfobacteriota</taxon>
        <taxon>Desulfobacteria</taxon>
        <taxon>Desulfobacterales</taxon>
        <taxon>Desulfococcaceae</taxon>
        <taxon>Desulfonema</taxon>
    </lineage>
</organism>
<dbReference type="EMBL" id="CP061800">
    <property type="protein sequence ID" value="QTA87160.1"/>
    <property type="molecule type" value="Genomic_DNA"/>
</dbReference>
<sequence>MRFNTAVLYDIENLLKGYNFSQSFIDRISLKEIYESIEKVEKVGNVAIQRAYANWSDPRLNVMKGDIVELGIDPIQIFGFSRGVQKNAADIQLAIDAIDLAHTKLAIEVFVVVSGDGGFASLAKKLHEYGKIVVGCAYKKSANRILEAVCDDFVWINDPDDMDEEEKISRGSDFKDPILIKMSKMLSPVKVENKEQMVSESKKILNWFYNDKECQYLLRNTGLNISIVKQALVYRMPEFNYLKLGFVKYVNLLRFICNGTKLCVVYKAPSEYRISCSATEISGFTKLEPIEEGNIHTTEKYRQLLLIDHPIFRLPSESILVHVAERLTQNRTQDKSIGYVLDMLDNNLLNYEQKSIKHALFSFVSANCFERNPEEAPISEQKFTLKLNDPDKMIEKLKEEMRNKLINLLGEIDEDVFNDIFLISSGS</sequence>
<keyword evidence="3" id="KW-1185">Reference proteome</keyword>
<dbReference type="CDD" id="cd11297">
    <property type="entry name" value="PIN_LabA-like_N_1"/>
    <property type="match status" value="1"/>
</dbReference>
<dbReference type="Pfam" id="PF01936">
    <property type="entry name" value="NYN"/>
    <property type="match status" value="1"/>
</dbReference>
<reference evidence="2" key="1">
    <citation type="journal article" date="2021" name="Microb. Physiol.">
        <title>Proteogenomic Insights into the Physiology of Marine, Sulfate-Reducing, Filamentous Desulfonema limicola and Desulfonema magnum.</title>
        <authorList>
            <person name="Schnaars V."/>
            <person name="Wohlbrand L."/>
            <person name="Scheve S."/>
            <person name="Hinrichs C."/>
            <person name="Reinhardt R."/>
            <person name="Rabus R."/>
        </authorList>
    </citation>
    <scope>NUCLEOTIDE SEQUENCE</scope>
    <source>
        <strain evidence="2">4be13</strain>
    </source>
</reference>
<dbReference type="Gene3D" id="3.40.50.1010">
    <property type="entry name" value="5'-nuclease"/>
    <property type="match status" value="1"/>
</dbReference>
<protein>
    <submittedName>
        <fullName evidence="2">NYN domain-containing protein</fullName>
    </submittedName>
</protein>
<dbReference type="RefSeq" id="WP_207682477.1">
    <property type="nucleotide sequence ID" value="NZ_CP061800.1"/>
</dbReference>
<dbReference type="InterPro" id="IPR021139">
    <property type="entry name" value="NYN"/>
</dbReference>
<dbReference type="Proteomes" id="UP000663722">
    <property type="component" value="Chromosome"/>
</dbReference>
<evidence type="ECO:0000313" key="3">
    <source>
        <dbReference type="Proteomes" id="UP000663722"/>
    </source>
</evidence>
<proteinExistence type="predicted"/>
<accession>A0A975BL84</accession>
<dbReference type="KEGG" id="dmm:dnm_031890"/>
<dbReference type="PANTHER" id="PTHR35811:SF1">
    <property type="entry name" value="HTH OST-TYPE DOMAIN-CONTAINING PROTEIN"/>
    <property type="match status" value="1"/>
</dbReference>